<reference evidence="9 10" key="1">
    <citation type="submission" date="2019-06" db="EMBL/GenBank/DDBJ databases">
        <title>Wine fermentation using esterase from Monascus purpureus.</title>
        <authorList>
            <person name="Geng C."/>
            <person name="Zhang Y."/>
        </authorList>
    </citation>
    <scope>NUCLEOTIDE SEQUENCE [LARGE SCALE GENOMIC DNA]</scope>
    <source>
        <strain evidence="9">HQ1</strain>
    </source>
</reference>
<dbReference type="PROSITE" id="PS50850">
    <property type="entry name" value="MFS"/>
    <property type="match status" value="1"/>
</dbReference>
<proteinExistence type="inferred from homology"/>
<comment type="similarity">
    <text evidence="2">Belongs to the major facilitator superfamily. Sugar transporter (TC 2.A.1.1) family.</text>
</comment>
<feature type="transmembrane region" description="Helical" evidence="7">
    <location>
        <begin position="149"/>
        <end position="167"/>
    </location>
</feature>
<evidence type="ECO:0000256" key="5">
    <source>
        <dbReference type="ARBA" id="ARBA00022989"/>
    </source>
</evidence>
<dbReference type="PROSITE" id="PS00216">
    <property type="entry name" value="SUGAR_TRANSPORT_1"/>
    <property type="match status" value="1"/>
</dbReference>
<dbReference type="InterPro" id="IPR005829">
    <property type="entry name" value="Sugar_transporter_CS"/>
</dbReference>
<feature type="transmembrane region" description="Helical" evidence="7">
    <location>
        <begin position="424"/>
        <end position="444"/>
    </location>
</feature>
<comment type="subcellular location">
    <subcellularLocation>
        <location evidence="1">Membrane</location>
        <topology evidence="1">Multi-pass membrane protein</topology>
    </subcellularLocation>
</comment>
<dbReference type="OrthoDB" id="5399138at2759"/>
<evidence type="ECO:0000256" key="4">
    <source>
        <dbReference type="ARBA" id="ARBA00022692"/>
    </source>
</evidence>
<dbReference type="GO" id="GO:0005351">
    <property type="term" value="F:carbohydrate:proton symporter activity"/>
    <property type="evidence" value="ECO:0007669"/>
    <property type="project" value="TreeGrafter"/>
</dbReference>
<dbReference type="EMBL" id="VIFY01000209">
    <property type="protein sequence ID" value="TQB68524.1"/>
    <property type="molecule type" value="Genomic_DNA"/>
</dbReference>
<dbReference type="FunFam" id="1.20.1250.20:FF:000134">
    <property type="entry name" value="MFS sugar transporter protein"/>
    <property type="match status" value="1"/>
</dbReference>
<feature type="transmembrane region" description="Helical" evidence="7">
    <location>
        <begin position="353"/>
        <end position="372"/>
    </location>
</feature>
<dbReference type="STRING" id="5098.A0A507QN57"/>
<dbReference type="InterPro" id="IPR050360">
    <property type="entry name" value="MFS_Sugar_Transporters"/>
</dbReference>
<dbReference type="InterPro" id="IPR005828">
    <property type="entry name" value="MFS_sugar_transport-like"/>
</dbReference>
<protein>
    <recommendedName>
        <fullName evidence="8">Major facilitator superfamily (MFS) profile domain-containing protein</fullName>
    </recommendedName>
</protein>
<feature type="transmembrane region" description="Helical" evidence="7">
    <location>
        <begin position="285"/>
        <end position="308"/>
    </location>
</feature>
<organism evidence="9 10">
    <name type="scientific">Monascus purpureus</name>
    <name type="common">Red mold</name>
    <name type="synonym">Monascus anka</name>
    <dbReference type="NCBI Taxonomy" id="5098"/>
    <lineage>
        <taxon>Eukaryota</taxon>
        <taxon>Fungi</taxon>
        <taxon>Dikarya</taxon>
        <taxon>Ascomycota</taxon>
        <taxon>Pezizomycotina</taxon>
        <taxon>Eurotiomycetes</taxon>
        <taxon>Eurotiomycetidae</taxon>
        <taxon>Eurotiales</taxon>
        <taxon>Aspergillaceae</taxon>
        <taxon>Monascus</taxon>
    </lineage>
</organism>
<feature type="transmembrane region" description="Helical" evidence="7">
    <location>
        <begin position="12"/>
        <end position="35"/>
    </location>
</feature>
<feature type="transmembrane region" description="Helical" evidence="7">
    <location>
        <begin position="55"/>
        <end position="75"/>
    </location>
</feature>
<evidence type="ECO:0000256" key="1">
    <source>
        <dbReference type="ARBA" id="ARBA00004141"/>
    </source>
</evidence>
<dbReference type="GO" id="GO:0016020">
    <property type="term" value="C:membrane"/>
    <property type="evidence" value="ECO:0007669"/>
    <property type="project" value="UniProtKB-SubCell"/>
</dbReference>
<sequence length="512" mass="54801">MLQAMHTLSPPPRYVLASMLTSFGGLLFGTDTGIIGPVTVMKSYLVHFGPLSSTVHGLIVSSILIPAAISSIFAGRVADRLGRPKGIAIGASIFGFGAALEAGAVHLAMFIVGRCIEGIGEGLYLGTLVVYICEISPPSKRGPLTTGPQLLVTLGLVVGFFTCYGSANLESSLSWRLPFILLASLSFVFAAASVMWLTPSPRWLTLRGRSSEAVATWDILGVGQAEREKAEIEQNQGPIELQTQGPSQLPPVSTDDMVDPVLSGFREPKSTFRGLFSRDVRMRTALAIFMMGMQQLSGIDGVLYYAPLLFQQAGLASSEASFLASGVSAIVIFGVTIPALIWADKWGRRHSTVYGGLGLATVMFLIGGLYAGKAVHGTWGAGRWVVIVSIYIFAVIYSVSWAVGFKIYAAEIQPQRTRASATSLAHGSNWATNFLVALTTPILLAKSSYGVYFLFGGCTVLTAIVCAVFMPETRGKSLEEVEEAFKQRKSALSKLGRIVRRSLSWDTLGVHD</sequence>
<evidence type="ECO:0000256" key="3">
    <source>
        <dbReference type="ARBA" id="ARBA00022448"/>
    </source>
</evidence>
<dbReference type="InterPro" id="IPR003663">
    <property type="entry name" value="Sugar/inositol_transpt"/>
</dbReference>
<keyword evidence="10" id="KW-1185">Reference proteome</keyword>
<keyword evidence="5 7" id="KW-1133">Transmembrane helix</keyword>
<keyword evidence="4 7" id="KW-0812">Transmembrane</keyword>
<keyword evidence="6 7" id="KW-0472">Membrane</keyword>
<dbReference type="Pfam" id="PF00083">
    <property type="entry name" value="Sugar_tr"/>
    <property type="match status" value="1"/>
</dbReference>
<dbReference type="SUPFAM" id="SSF103473">
    <property type="entry name" value="MFS general substrate transporter"/>
    <property type="match status" value="1"/>
</dbReference>
<dbReference type="Proteomes" id="UP000319663">
    <property type="component" value="Unassembled WGS sequence"/>
</dbReference>
<name>A0A507QN57_MONPU</name>
<dbReference type="PROSITE" id="PS00217">
    <property type="entry name" value="SUGAR_TRANSPORT_2"/>
    <property type="match status" value="1"/>
</dbReference>
<keyword evidence="3" id="KW-0813">Transport</keyword>
<feature type="transmembrane region" description="Helical" evidence="7">
    <location>
        <begin position="450"/>
        <end position="470"/>
    </location>
</feature>
<dbReference type="InterPro" id="IPR020846">
    <property type="entry name" value="MFS_dom"/>
</dbReference>
<feature type="transmembrane region" description="Helical" evidence="7">
    <location>
        <begin position="320"/>
        <end position="341"/>
    </location>
</feature>
<evidence type="ECO:0000313" key="10">
    <source>
        <dbReference type="Proteomes" id="UP000319663"/>
    </source>
</evidence>
<dbReference type="PANTHER" id="PTHR48022">
    <property type="entry name" value="PLASTIDIC GLUCOSE TRANSPORTER 4"/>
    <property type="match status" value="1"/>
</dbReference>
<evidence type="ECO:0000259" key="8">
    <source>
        <dbReference type="PROSITE" id="PS50850"/>
    </source>
</evidence>
<dbReference type="InterPro" id="IPR036259">
    <property type="entry name" value="MFS_trans_sf"/>
</dbReference>
<dbReference type="PRINTS" id="PR00171">
    <property type="entry name" value="SUGRTRNSPORT"/>
</dbReference>
<evidence type="ECO:0000256" key="7">
    <source>
        <dbReference type="SAM" id="Phobius"/>
    </source>
</evidence>
<feature type="transmembrane region" description="Helical" evidence="7">
    <location>
        <begin position="179"/>
        <end position="197"/>
    </location>
</feature>
<feature type="transmembrane region" description="Helical" evidence="7">
    <location>
        <begin position="118"/>
        <end position="137"/>
    </location>
</feature>
<gene>
    <name evidence="9" type="ORF">MPDQ_003247</name>
</gene>
<dbReference type="Gene3D" id="1.20.1250.20">
    <property type="entry name" value="MFS general substrate transporter like domains"/>
    <property type="match status" value="1"/>
</dbReference>
<dbReference type="AlphaFoldDB" id="A0A507QN57"/>
<feature type="domain" description="Major facilitator superfamily (MFS) profile" evidence="8">
    <location>
        <begin position="17"/>
        <end position="474"/>
    </location>
</feature>
<dbReference type="PANTHER" id="PTHR48022:SF2">
    <property type="entry name" value="PLASTIDIC GLUCOSE TRANSPORTER 4"/>
    <property type="match status" value="1"/>
</dbReference>
<feature type="transmembrane region" description="Helical" evidence="7">
    <location>
        <begin position="87"/>
        <end position="112"/>
    </location>
</feature>
<comment type="caution">
    <text evidence="9">The sequence shown here is derived from an EMBL/GenBank/DDBJ whole genome shotgun (WGS) entry which is preliminary data.</text>
</comment>
<evidence type="ECO:0000313" key="9">
    <source>
        <dbReference type="EMBL" id="TQB68524.1"/>
    </source>
</evidence>
<evidence type="ECO:0000256" key="2">
    <source>
        <dbReference type="ARBA" id="ARBA00010992"/>
    </source>
</evidence>
<feature type="transmembrane region" description="Helical" evidence="7">
    <location>
        <begin position="384"/>
        <end position="403"/>
    </location>
</feature>
<accession>A0A507QN57</accession>
<evidence type="ECO:0000256" key="6">
    <source>
        <dbReference type="ARBA" id="ARBA00023136"/>
    </source>
</evidence>